<evidence type="ECO:0000256" key="3">
    <source>
        <dbReference type="ARBA" id="ARBA00012834"/>
    </source>
</evidence>
<dbReference type="EMBL" id="CP086717">
    <property type="protein sequence ID" value="WOO82681.1"/>
    <property type="molecule type" value="Genomic_DNA"/>
</dbReference>
<dbReference type="GO" id="GO:0018423">
    <property type="term" value="F:protein C-terminal leucine carboxyl O-methyltransferase activity"/>
    <property type="evidence" value="ECO:0007669"/>
    <property type="project" value="UniProtKB-EC"/>
</dbReference>
<comment type="similarity">
    <text evidence="2 8">Belongs to the methyltransferase superfamily. LCMT family.</text>
</comment>
<feature type="binding site" evidence="9">
    <location>
        <position position="211"/>
    </location>
    <ligand>
        <name>S-adenosyl-L-methionine</name>
        <dbReference type="ChEBI" id="CHEBI:59789"/>
    </ligand>
</feature>
<dbReference type="Pfam" id="PF04072">
    <property type="entry name" value="LCM"/>
    <property type="match status" value="1"/>
</dbReference>
<evidence type="ECO:0000256" key="5">
    <source>
        <dbReference type="ARBA" id="ARBA00022603"/>
    </source>
</evidence>
<feature type="binding site" evidence="9">
    <location>
        <begin position="186"/>
        <end position="187"/>
    </location>
    <ligand>
        <name>S-adenosyl-L-methionine</name>
        <dbReference type="ChEBI" id="CHEBI:59789"/>
    </ligand>
</feature>
<evidence type="ECO:0000256" key="2">
    <source>
        <dbReference type="ARBA" id="ARBA00010703"/>
    </source>
</evidence>
<feature type="binding site" evidence="9">
    <location>
        <position position="101"/>
    </location>
    <ligand>
        <name>S-adenosyl-L-methionine</name>
        <dbReference type="ChEBI" id="CHEBI:59789"/>
    </ligand>
</feature>
<organism evidence="11 12">
    <name type="scientific">Vanrija pseudolonga</name>
    <dbReference type="NCBI Taxonomy" id="143232"/>
    <lineage>
        <taxon>Eukaryota</taxon>
        <taxon>Fungi</taxon>
        <taxon>Dikarya</taxon>
        <taxon>Basidiomycota</taxon>
        <taxon>Agaricomycotina</taxon>
        <taxon>Tremellomycetes</taxon>
        <taxon>Trichosporonales</taxon>
        <taxon>Trichosporonaceae</taxon>
        <taxon>Vanrija</taxon>
    </lineage>
</organism>
<evidence type="ECO:0000256" key="6">
    <source>
        <dbReference type="ARBA" id="ARBA00022679"/>
    </source>
</evidence>
<dbReference type="PANTHER" id="PTHR13600:SF21">
    <property type="entry name" value="LEUCINE CARBOXYL METHYLTRANSFERASE 1"/>
    <property type="match status" value="1"/>
</dbReference>
<keyword evidence="5 8" id="KW-0489">Methyltransferase</keyword>
<comment type="catalytic activity">
    <reaction evidence="1 8">
        <text>[phosphatase 2A protein]-C-terminal L-leucine + S-adenosyl-L-methionine = [phosphatase 2A protein]-C-terminal L-leucine methyl ester + S-adenosyl-L-homocysteine</text>
        <dbReference type="Rhea" id="RHEA:48544"/>
        <dbReference type="Rhea" id="RHEA-COMP:12134"/>
        <dbReference type="Rhea" id="RHEA-COMP:12135"/>
        <dbReference type="ChEBI" id="CHEBI:57856"/>
        <dbReference type="ChEBI" id="CHEBI:59789"/>
        <dbReference type="ChEBI" id="CHEBI:90516"/>
        <dbReference type="ChEBI" id="CHEBI:90517"/>
        <dbReference type="EC" id="2.1.1.233"/>
    </reaction>
</comment>
<feature type="region of interest" description="Disordered" evidence="10">
    <location>
        <begin position="1"/>
        <end position="21"/>
    </location>
</feature>
<accession>A0AAF0YDU6</accession>
<protein>
    <recommendedName>
        <fullName evidence="4 8">Leucine carboxyl methyltransferase 1</fullName>
        <ecNumber evidence="3 8">2.1.1.233</ecNumber>
    </recommendedName>
</protein>
<proteinExistence type="inferred from homology"/>
<dbReference type="InterPro" id="IPR007213">
    <property type="entry name" value="Ppm1/Ppm2/Tcmp"/>
</dbReference>
<dbReference type="PIRSF" id="PIRSF016305">
    <property type="entry name" value="LCM_mtfrase"/>
    <property type="match status" value="1"/>
</dbReference>
<dbReference type="EC" id="2.1.1.233" evidence="3 8"/>
<dbReference type="InterPro" id="IPR029063">
    <property type="entry name" value="SAM-dependent_MTases_sf"/>
</dbReference>
<dbReference type="PANTHER" id="PTHR13600">
    <property type="entry name" value="LEUCINE CARBOXYL METHYLTRANSFERASE"/>
    <property type="match status" value="1"/>
</dbReference>
<evidence type="ECO:0000313" key="11">
    <source>
        <dbReference type="EMBL" id="WOO82681.1"/>
    </source>
</evidence>
<keyword evidence="12" id="KW-1185">Reference proteome</keyword>
<evidence type="ECO:0000256" key="10">
    <source>
        <dbReference type="SAM" id="MobiDB-lite"/>
    </source>
</evidence>
<name>A0AAF0YDU6_9TREE</name>
<dbReference type="RefSeq" id="XP_062628713.1">
    <property type="nucleotide sequence ID" value="XM_062772729.1"/>
</dbReference>
<dbReference type="Gene3D" id="3.40.50.150">
    <property type="entry name" value="Vaccinia Virus protein VP39"/>
    <property type="match status" value="1"/>
</dbReference>
<gene>
    <name evidence="11" type="primary">PPM1</name>
    <name evidence="11" type="ORF">LOC62_04G006164</name>
</gene>
<comment type="function">
    <text evidence="8">Methylates the carboxyl group of the C-terminal leucine residue of protein phosphatase 2A catalytic subunits to form alpha-leucine ester residues.</text>
</comment>
<dbReference type="GeneID" id="87809390"/>
<reference evidence="11" key="1">
    <citation type="submission" date="2023-10" db="EMBL/GenBank/DDBJ databases">
        <authorList>
            <person name="Noh H."/>
        </authorList>
    </citation>
    <scope>NUCLEOTIDE SEQUENCE</scope>
    <source>
        <strain evidence="11">DUCC4014</strain>
    </source>
</reference>
<keyword evidence="7 8" id="KW-0949">S-adenosyl-L-methionine</keyword>
<sequence>MLPPPRPTPSGSTHPDDAIRSTDDDAAASRLSAVSLGYLDDPFVSLLYRPQRIGRDSSAAHKPPLINVGTHHRTAALDAVVDSFLRASASSPQSAQIVSLGAGSDTRFWRLAARNDVRLGKYVEVDFPHLTSVKAQRIAKSKVLVAALGQGEPVGTGAIVPPAKPYKVGHGGASLTSERYALLPIDLRTPGALDQIGALLDPDAPTLVISECVFCYMEPEASRDVLAWFGSRFENVASVVYEMCGLNDAFGAVMKRNLAARNLSLPGAVPFPTPQSQAERFLDPRLGEGVFTKSGAKRLWEIRSDVVSDAERARISKLEFLDEIEELRLVLSHYVVAWGSKGPLLDGVGL</sequence>
<evidence type="ECO:0000256" key="7">
    <source>
        <dbReference type="ARBA" id="ARBA00022691"/>
    </source>
</evidence>
<dbReference type="AlphaFoldDB" id="A0AAF0YDU6"/>
<evidence type="ECO:0000256" key="8">
    <source>
        <dbReference type="PIRNR" id="PIRNR016305"/>
    </source>
</evidence>
<keyword evidence="6 8" id="KW-0808">Transferase</keyword>
<evidence type="ECO:0000256" key="1">
    <source>
        <dbReference type="ARBA" id="ARBA00000724"/>
    </source>
</evidence>
<dbReference type="InterPro" id="IPR016651">
    <property type="entry name" value="LCMT1"/>
</dbReference>
<evidence type="ECO:0000256" key="9">
    <source>
        <dbReference type="PIRSR" id="PIRSR016305-1"/>
    </source>
</evidence>
<dbReference type="SUPFAM" id="SSF53335">
    <property type="entry name" value="S-adenosyl-L-methionine-dependent methyltransferases"/>
    <property type="match status" value="1"/>
</dbReference>
<evidence type="ECO:0000313" key="12">
    <source>
        <dbReference type="Proteomes" id="UP000827549"/>
    </source>
</evidence>
<evidence type="ECO:0000256" key="4">
    <source>
        <dbReference type="ARBA" id="ARBA00017497"/>
    </source>
</evidence>
<dbReference type="GO" id="GO:0032259">
    <property type="term" value="P:methylation"/>
    <property type="evidence" value="ECO:0007669"/>
    <property type="project" value="UniProtKB-KW"/>
</dbReference>
<feature type="binding site" evidence="9">
    <location>
        <position position="73"/>
    </location>
    <ligand>
        <name>S-adenosyl-L-methionine</name>
        <dbReference type="ChEBI" id="CHEBI:59789"/>
    </ligand>
</feature>
<dbReference type="Proteomes" id="UP000827549">
    <property type="component" value="Chromosome 4"/>
</dbReference>